<feature type="region of interest" description="Disordered" evidence="1">
    <location>
        <begin position="1"/>
        <end position="22"/>
    </location>
</feature>
<evidence type="ECO:0000256" key="1">
    <source>
        <dbReference type="SAM" id="MobiDB-lite"/>
    </source>
</evidence>
<reference evidence="2" key="1">
    <citation type="submission" date="2021-01" db="EMBL/GenBank/DDBJ databases">
        <title>Whole genome shotgun sequence of Catellatospora methionotrophica NBRC 14553.</title>
        <authorList>
            <person name="Komaki H."/>
            <person name="Tamura T."/>
        </authorList>
    </citation>
    <scope>NUCLEOTIDE SEQUENCE</scope>
    <source>
        <strain evidence="2">NBRC 14553</strain>
    </source>
</reference>
<name>A0A8J3LCF0_9ACTN</name>
<accession>A0A8J3LCF0</accession>
<sequence>MEALPGPTFPAGAQSGAQDTRLVPTWPVQRRLAPRHTARPVAGENWERFQLEHRSVALRRQDNCPKLPPPPAEQSPRDWNRFQSRVLRFRENCPFPGPDERSFPETADAGRGPADKRRTGGWGAGRMAG</sequence>
<evidence type="ECO:0000313" key="2">
    <source>
        <dbReference type="EMBL" id="GIG18342.1"/>
    </source>
</evidence>
<evidence type="ECO:0000313" key="3">
    <source>
        <dbReference type="Proteomes" id="UP000660339"/>
    </source>
</evidence>
<comment type="caution">
    <text evidence="2">The sequence shown here is derived from an EMBL/GenBank/DDBJ whole genome shotgun (WGS) entry which is preliminary data.</text>
</comment>
<protein>
    <submittedName>
        <fullName evidence="2">Uncharacterized protein</fullName>
    </submittedName>
</protein>
<dbReference type="EMBL" id="BONJ01000039">
    <property type="protein sequence ID" value="GIG18342.1"/>
    <property type="molecule type" value="Genomic_DNA"/>
</dbReference>
<feature type="compositionally biased region" description="Gly residues" evidence="1">
    <location>
        <begin position="120"/>
        <end position="129"/>
    </location>
</feature>
<feature type="region of interest" description="Disordered" evidence="1">
    <location>
        <begin position="91"/>
        <end position="129"/>
    </location>
</feature>
<organism evidence="2 3">
    <name type="scientific">Catellatospora methionotrophica</name>
    <dbReference type="NCBI Taxonomy" id="121620"/>
    <lineage>
        <taxon>Bacteria</taxon>
        <taxon>Bacillati</taxon>
        <taxon>Actinomycetota</taxon>
        <taxon>Actinomycetes</taxon>
        <taxon>Micromonosporales</taxon>
        <taxon>Micromonosporaceae</taxon>
        <taxon>Catellatospora</taxon>
    </lineage>
</organism>
<gene>
    <name evidence="2" type="ORF">Cme02nite_66740</name>
</gene>
<dbReference type="Proteomes" id="UP000660339">
    <property type="component" value="Unassembled WGS sequence"/>
</dbReference>
<keyword evidence="3" id="KW-1185">Reference proteome</keyword>
<proteinExistence type="predicted"/>
<dbReference type="AlphaFoldDB" id="A0A8J3LCF0"/>